<dbReference type="PANTHER" id="PTHR43214">
    <property type="entry name" value="TWO-COMPONENT RESPONSE REGULATOR"/>
    <property type="match status" value="1"/>
</dbReference>
<dbReference type="InterPro" id="IPR039420">
    <property type="entry name" value="WalR-like"/>
</dbReference>
<dbReference type="Proteomes" id="UP000600214">
    <property type="component" value="Unassembled WGS sequence"/>
</dbReference>
<feature type="domain" description="HTH luxR-type" evidence="6">
    <location>
        <begin position="124"/>
        <end position="189"/>
    </location>
</feature>
<keyword evidence="3" id="KW-0238">DNA-binding</keyword>
<keyword evidence="9" id="KW-1185">Reference proteome</keyword>
<evidence type="ECO:0000256" key="2">
    <source>
        <dbReference type="ARBA" id="ARBA00023015"/>
    </source>
</evidence>
<dbReference type="PROSITE" id="PS50110">
    <property type="entry name" value="RESPONSE_REGULATORY"/>
    <property type="match status" value="1"/>
</dbReference>
<dbReference type="Pfam" id="PF00196">
    <property type="entry name" value="GerE"/>
    <property type="match status" value="1"/>
</dbReference>
<organism evidence="8 9">
    <name type="scientific">Dyadobacter endophyticus</name>
    <dbReference type="NCBI Taxonomy" id="1749036"/>
    <lineage>
        <taxon>Bacteria</taxon>
        <taxon>Pseudomonadati</taxon>
        <taxon>Bacteroidota</taxon>
        <taxon>Cytophagia</taxon>
        <taxon>Cytophagales</taxon>
        <taxon>Spirosomataceae</taxon>
        <taxon>Dyadobacter</taxon>
    </lineage>
</organism>
<proteinExistence type="predicted"/>
<reference evidence="9" key="1">
    <citation type="journal article" date="2019" name="Int. J. Syst. Evol. Microbiol.">
        <title>The Global Catalogue of Microorganisms (GCM) 10K type strain sequencing project: providing services to taxonomists for standard genome sequencing and annotation.</title>
        <authorList>
            <consortium name="The Broad Institute Genomics Platform"/>
            <consortium name="The Broad Institute Genome Sequencing Center for Infectious Disease"/>
            <person name="Wu L."/>
            <person name="Ma J."/>
        </authorList>
    </citation>
    <scope>NUCLEOTIDE SEQUENCE [LARGE SCALE GENOMIC DNA]</scope>
    <source>
        <strain evidence="9">CGMCC 1.15288</strain>
    </source>
</reference>
<dbReference type="InterPro" id="IPR058245">
    <property type="entry name" value="NreC/VraR/RcsB-like_REC"/>
</dbReference>
<evidence type="ECO:0000256" key="3">
    <source>
        <dbReference type="ARBA" id="ARBA00023125"/>
    </source>
</evidence>
<feature type="modified residue" description="4-aspartylphosphate" evidence="5">
    <location>
        <position position="36"/>
    </location>
</feature>
<name>A0ABQ1YGL5_9BACT</name>
<keyword evidence="2" id="KW-0805">Transcription regulation</keyword>
<comment type="caution">
    <text evidence="8">The sequence shown here is derived from an EMBL/GenBank/DDBJ whole genome shotgun (WGS) entry which is preliminary data.</text>
</comment>
<dbReference type="Gene3D" id="1.10.10.10">
    <property type="entry name" value="Winged helix-like DNA-binding domain superfamily/Winged helix DNA-binding domain"/>
    <property type="match status" value="1"/>
</dbReference>
<dbReference type="EMBL" id="BMIA01000001">
    <property type="protein sequence ID" value="GGH24995.1"/>
    <property type="molecule type" value="Genomic_DNA"/>
</dbReference>
<evidence type="ECO:0000259" key="7">
    <source>
        <dbReference type="PROSITE" id="PS50110"/>
    </source>
</evidence>
<gene>
    <name evidence="8" type="ORF">GCM10007423_08890</name>
</gene>
<dbReference type="SMART" id="SM00421">
    <property type="entry name" value="HTH_LUXR"/>
    <property type="match status" value="1"/>
</dbReference>
<dbReference type="SUPFAM" id="SSF46894">
    <property type="entry name" value="C-terminal effector domain of the bipartite response regulators"/>
    <property type="match status" value="1"/>
</dbReference>
<evidence type="ECO:0000259" key="6">
    <source>
        <dbReference type="PROSITE" id="PS50043"/>
    </source>
</evidence>
<evidence type="ECO:0000313" key="8">
    <source>
        <dbReference type="EMBL" id="GGH24995.1"/>
    </source>
</evidence>
<protein>
    <recommendedName>
        <fullName evidence="10">Two component transcriptional regulator, LuxR family</fullName>
    </recommendedName>
</protein>
<evidence type="ECO:0008006" key="10">
    <source>
        <dbReference type="Google" id="ProtNLM"/>
    </source>
</evidence>
<feature type="domain" description="Response regulatory" evidence="7">
    <location>
        <begin position="1"/>
        <end position="101"/>
    </location>
</feature>
<dbReference type="PANTHER" id="PTHR43214:SF41">
    <property type="entry name" value="NITRATE_NITRITE RESPONSE REGULATOR PROTEIN NARP"/>
    <property type="match status" value="1"/>
</dbReference>
<keyword evidence="4" id="KW-0804">Transcription</keyword>
<dbReference type="SUPFAM" id="SSF52172">
    <property type="entry name" value="CheY-like"/>
    <property type="match status" value="1"/>
</dbReference>
<evidence type="ECO:0000256" key="5">
    <source>
        <dbReference type="PROSITE-ProRule" id="PRU00169"/>
    </source>
</evidence>
<evidence type="ECO:0000313" key="9">
    <source>
        <dbReference type="Proteomes" id="UP000600214"/>
    </source>
</evidence>
<accession>A0ABQ1YGL5</accession>
<dbReference type="CDD" id="cd17535">
    <property type="entry name" value="REC_NarL-like"/>
    <property type="match status" value="1"/>
</dbReference>
<sequence length="190" mass="21747">MMLVELFPDCIIDEAWDTESVMALMKKNTYTLVLLDLVMPNTDPTILMYHIKNFHPKTKVLVLSMNEETLYGARFIQLGAHGYLKKDAPKDEIGKAIHIILAGKKYVSQKLADILLQNSLEGKSNRPFDRLSTREFQVAMYLVQGHTQVQIGDLMKLKYGTVNTLKQRLYEKLNIESHNELAELAFIYGV</sequence>
<keyword evidence="1 5" id="KW-0597">Phosphoprotein</keyword>
<dbReference type="InterPro" id="IPR011006">
    <property type="entry name" value="CheY-like_superfamily"/>
</dbReference>
<dbReference type="Gene3D" id="3.40.50.2300">
    <property type="match status" value="1"/>
</dbReference>
<dbReference type="InterPro" id="IPR000792">
    <property type="entry name" value="Tscrpt_reg_LuxR_C"/>
</dbReference>
<evidence type="ECO:0000256" key="1">
    <source>
        <dbReference type="ARBA" id="ARBA00022553"/>
    </source>
</evidence>
<dbReference type="Pfam" id="PF00072">
    <property type="entry name" value="Response_reg"/>
    <property type="match status" value="1"/>
</dbReference>
<evidence type="ECO:0000256" key="4">
    <source>
        <dbReference type="ARBA" id="ARBA00023163"/>
    </source>
</evidence>
<dbReference type="InterPro" id="IPR001789">
    <property type="entry name" value="Sig_transdc_resp-reg_receiver"/>
</dbReference>
<dbReference type="InterPro" id="IPR016032">
    <property type="entry name" value="Sig_transdc_resp-reg_C-effctor"/>
</dbReference>
<dbReference type="PROSITE" id="PS50043">
    <property type="entry name" value="HTH_LUXR_2"/>
    <property type="match status" value="1"/>
</dbReference>
<dbReference type="InterPro" id="IPR036388">
    <property type="entry name" value="WH-like_DNA-bd_sf"/>
</dbReference>